<comment type="similarity">
    <text evidence="1">Belongs to the LysR transcriptional regulatory family.</text>
</comment>
<dbReference type="InterPro" id="IPR000847">
    <property type="entry name" value="LysR_HTH_N"/>
</dbReference>
<dbReference type="PROSITE" id="PS50931">
    <property type="entry name" value="HTH_LYSR"/>
    <property type="match status" value="1"/>
</dbReference>
<dbReference type="SUPFAM" id="SSF53850">
    <property type="entry name" value="Periplasmic binding protein-like II"/>
    <property type="match status" value="1"/>
</dbReference>
<feature type="domain" description="HTH lysR-type" evidence="5">
    <location>
        <begin position="1"/>
        <end position="60"/>
    </location>
</feature>
<dbReference type="PANTHER" id="PTHR30419:SF30">
    <property type="entry name" value="LYSR FAMILY TRANSCRIPTIONAL REGULATOR"/>
    <property type="match status" value="1"/>
</dbReference>
<name>A0ABV9DRW4_9ACTN</name>
<dbReference type="Pfam" id="PF03466">
    <property type="entry name" value="LysR_substrate"/>
    <property type="match status" value="1"/>
</dbReference>
<keyword evidence="2" id="KW-0805">Transcription regulation</keyword>
<gene>
    <name evidence="6" type="ORF">ACFO4E_04505</name>
</gene>
<keyword evidence="4" id="KW-0804">Transcription</keyword>
<dbReference type="InterPro" id="IPR036388">
    <property type="entry name" value="WH-like_DNA-bd_sf"/>
</dbReference>
<dbReference type="CDD" id="cd08440">
    <property type="entry name" value="PBP2_LTTR_like_4"/>
    <property type="match status" value="1"/>
</dbReference>
<keyword evidence="7" id="KW-1185">Reference proteome</keyword>
<evidence type="ECO:0000313" key="7">
    <source>
        <dbReference type="Proteomes" id="UP001595923"/>
    </source>
</evidence>
<dbReference type="EMBL" id="JBHSFQ010000003">
    <property type="protein sequence ID" value="MFC4561114.1"/>
    <property type="molecule type" value="Genomic_DNA"/>
</dbReference>
<dbReference type="Gene3D" id="1.10.10.10">
    <property type="entry name" value="Winged helix-like DNA-binding domain superfamily/Winged helix DNA-binding domain"/>
    <property type="match status" value="1"/>
</dbReference>
<evidence type="ECO:0000256" key="4">
    <source>
        <dbReference type="ARBA" id="ARBA00023163"/>
    </source>
</evidence>
<dbReference type="RefSeq" id="WP_378571735.1">
    <property type="nucleotide sequence ID" value="NZ_JBHSFQ010000003.1"/>
</dbReference>
<dbReference type="SUPFAM" id="SSF46785">
    <property type="entry name" value="Winged helix' DNA-binding domain"/>
    <property type="match status" value="1"/>
</dbReference>
<dbReference type="PRINTS" id="PR00039">
    <property type="entry name" value="HTHLYSR"/>
</dbReference>
<dbReference type="InterPro" id="IPR050950">
    <property type="entry name" value="HTH-type_LysR_regulators"/>
</dbReference>
<keyword evidence="3" id="KW-0238">DNA-binding</keyword>
<evidence type="ECO:0000256" key="3">
    <source>
        <dbReference type="ARBA" id="ARBA00023125"/>
    </source>
</evidence>
<evidence type="ECO:0000256" key="1">
    <source>
        <dbReference type="ARBA" id="ARBA00009437"/>
    </source>
</evidence>
<accession>A0ABV9DRW4</accession>
<sequence>MDLSLRQLSVFVSVARRLSFTAAAGDLLVSQSSLSRTVAEIERTLGARVFHRDTRNVTLTDEGRELLEVAEHVLAVHRAGMRQLGRYVEGGAGAVTVAALPSVAAVLLPPVIAVFRERWPDISVRIHDGLSRRMVTAVERGEADFAIAVAADVPEWLESRPLAHDRFVGVVPPRHPFADRAELSWSELRDERFIVMAADTSVRALTDSAFAQIGGPARGVVEASNVATVGGLVAAGLGVSALPALVRVLVSFADVAHRPLVAPLVTRRLDVLRPTDRPVPAAARRFLDTLDDLRLGGFELPPDVAWARP</sequence>
<dbReference type="Proteomes" id="UP001595923">
    <property type="component" value="Unassembled WGS sequence"/>
</dbReference>
<organism evidence="6 7">
    <name type="scientific">Nocardiopsis mangrovi</name>
    <dbReference type="NCBI Taxonomy" id="1179818"/>
    <lineage>
        <taxon>Bacteria</taxon>
        <taxon>Bacillati</taxon>
        <taxon>Actinomycetota</taxon>
        <taxon>Actinomycetes</taxon>
        <taxon>Streptosporangiales</taxon>
        <taxon>Nocardiopsidaceae</taxon>
        <taxon>Nocardiopsis</taxon>
    </lineage>
</organism>
<dbReference type="Pfam" id="PF00126">
    <property type="entry name" value="HTH_1"/>
    <property type="match status" value="1"/>
</dbReference>
<proteinExistence type="inferred from homology"/>
<dbReference type="PANTHER" id="PTHR30419">
    <property type="entry name" value="HTH-TYPE TRANSCRIPTIONAL REGULATOR YBHD"/>
    <property type="match status" value="1"/>
</dbReference>
<evidence type="ECO:0000256" key="2">
    <source>
        <dbReference type="ARBA" id="ARBA00023015"/>
    </source>
</evidence>
<dbReference type="InterPro" id="IPR036390">
    <property type="entry name" value="WH_DNA-bd_sf"/>
</dbReference>
<dbReference type="InterPro" id="IPR005119">
    <property type="entry name" value="LysR_subst-bd"/>
</dbReference>
<dbReference type="Gene3D" id="3.40.190.290">
    <property type="match status" value="1"/>
</dbReference>
<reference evidence="7" key="1">
    <citation type="journal article" date="2019" name="Int. J. Syst. Evol. Microbiol.">
        <title>The Global Catalogue of Microorganisms (GCM) 10K type strain sequencing project: providing services to taxonomists for standard genome sequencing and annotation.</title>
        <authorList>
            <consortium name="The Broad Institute Genomics Platform"/>
            <consortium name="The Broad Institute Genome Sequencing Center for Infectious Disease"/>
            <person name="Wu L."/>
            <person name="Ma J."/>
        </authorList>
    </citation>
    <scope>NUCLEOTIDE SEQUENCE [LARGE SCALE GENOMIC DNA]</scope>
    <source>
        <strain evidence="7">XZYJ18</strain>
    </source>
</reference>
<comment type="caution">
    <text evidence="6">The sequence shown here is derived from an EMBL/GenBank/DDBJ whole genome shotgun (WGS) entry which is preliminary data.</text>
</comment>
<protein>
    <submittedName>
        <fullName evidence="6">LysR substrate-binding domain-containing protein</fullName>
    </submittedName>
</protein>
<evidence type="ECO:0000313" key="6">
    <source>
        <dbReference type="EMBL" id="MFC4561114.1"/>
    </source>
</evidence>
<evidence type="ECO:0000259" key="5">
    <source>
        <dbReference type="PROSITE" id="PS50931"/>
    </source>
</evidence>